<keyword evidence="2" id="KW-1185">Reference proteome</keyword>
<sequence>MSSIVHTIQQKTTKQSLPISSPSDDQPSLRRRLSSLSLKLNHSSISASPATSWAIHRSKSLSSMGHTAGGSIKKWWDLGWGWVLSRKPTFVQDLEMNEEEKHLLGFQNRGSLMHLFFKVKSEVRKLFRYDDMSLPQTFKYDARRTC</sequence>
<dbReference type="PANTHER" id="PTHR35714:SF1">
    <property type="entry name" value="OS02G0715300 PROTEIN"/>
    <property type="match status" value="1"/>
</dbReference>
<organism evidence="2 3">
    <name type="scientific">Spinacia oleracea</name>
    <name type="common">Spinach</name>
    <dbReference type="NCBI Taxonomy" id="3562"/>
    <lineage>
        <taxon>Eukaryota</taxon>
        <taxon>Viridiplantae</taxon>
        <taxon>Streptophyta</taxon>
        <taxon>Embryophyta</taxon>
        <taxon>Tracheophyta</taxon>
        <taxon>Spermatophyta</taxon>
        <taxon>Magnoliopsida</taxon>
        <taxon>eudicotyledons</taxon>
        <taxon>Gunneridae</taxon>
        <taxon>Pentapetalae</taxon>
        <taxon>Caryophyllales</taxon>
        <taxon>Chenopodiaceae</taxon>
        <taxon>Chenopodioideae</taxon>
        <taxon>Anserineae</taxon>
        <taxon>Spinacia</taxon>
    </lineage>
</organism>
<dbReference type="RefSeq" id="XP_021846847.1">
    <property type="nucleotide sequence ID" value="XM_021991155.2"/>
</dbReference>
<name>A0A9R0ICX4_SPIOL</name>
<dbReference type="KEGG" id="soe:110786604"/>
<gene>
    <name evidence="3" type="primary">LOC110786604</name>
</gene>
<accession>A0A9R0ICX4</accession>
<dbReference type="Proteomes" id="UP000813463">
    <property type="component" value="Chromosome 4"/>
</dbReference>
<feature type="region of interest" description="Disordered" evidence="1">
    <location>
        <begin position="1"/>
        <end position="28"/>
    </location>
</feature>
<evidence type="ECO:0000256" key="1">
    <source>
        <dbReference type="SAM" id="MobiDB-lite"/>
    </source>
</evidence>
<evidence type="ECO:0000313" key="2">
    <source>
        <dbReference type="Proteomes" id="UP000813463"/>
    </source>
</evidence>
<reference evidence="2" key="1">
    <citation type="journal article" date="2021" name="Nat. Commun.">
        <title>Genomic analyses provide insights into spinach domestication and the genetic basis of agronomic traits.</title>
        <authorList>
            <person name="Cai X."/>
            <person name="Sun X."/>
            <person name="Xu C."/>
            <person name="Sun H."/>
            <person name="Wang X."/>
            <person name="Ge C."/>
            <person name="Zhang Z."/>
            <person name="Wang Q."/>
            <person name="Fei Z."/>
            <person name="Jiao C."/>
            <person name="Wang Q."/>
        </authorList>
    </citation>
    <scope>NUCLEOTIDE SEQUENCE [LARGE SCALE GENOMIC DNA]</scope>
    <source>
        <strain evidence="2">cv. Varoflay</strain>
    </source>
</reference>
<reference evidence="3" key="2">
    <citation type="submission" date="2025-08" db="UniProtKB">
        <authorList>
            <consortium name="RefSeq"/>
        </authorList>
    </citation>
    <scope>IDENTIFICATION</scope>
    <source>
        <tissue evidence="3">Leaf</tissue>
    </source>
</reference>
<evidence type="ECO:0000313" key="3">
    <source>
        <dbReference type="RefSeq" id="XP_021846847.1"/>
    </source>
</evidence>
<protein>
    <submittedName>
        <fullName evidence="3">Uncharacterized protein</fullName>
    </submittedName>
</protein>
<dbReference type="GeneID" id="110786604"/>
<dbReference type="PANTHER" id="PTHR35714">
    <property type="entry name" value="OS02G0715300 PROTEIN"/>
    <property type="match status" value="1"/>
</dbReference>
<proteinExistence type="predicted"/>
<dbReference type="AlphaFoldDB" id="A0A9R0ICX4"/>
<dbReference type="OrthoDB" id="760044at2759"/>
<feature type="compositionally biased region" description="Polar residues" evidence="1">
    <location>
        <begin position="1"/>
        <end position="26"/>
    </location>
</feature>